<sequence>MSWTWHKNWTVKQRLYLGFLVIITLVLGMLASNYWTTAKIKRADGELEAALDAAAQVQDESSRATRWLAAVNESRTGLRMAMDGLRDGLLENRAEVGLFADGRDDTLQSFLDSSELKEIGAQLPDFGARLSQLQELHDQLLASDERLRQVWRPRHQNLAESLAELKRTQLYWALKVANMLFVKSSISELLYEELGDTPLEEFRSGPVYNSLADKLPALNAALNKAAPINERLWDSSYELNSLIMSSEWEQARILYRDQVPPAIKAMAVDLDRVISVERRILSDQQKAVALLNGKVKATADDVIEIFKDLEISLAELEVASGHSVQAASSAILQKRSAIESNIGGMQRINLIVTLVVVMVSALAGLLITRSISRPLSQTVDMIHRLEQGQLDHRLQLNRQDEIGTMAEALDRFADNLRDEVLTAFDRLAAGDFTFQAKGLIREPLARTNQAMQQTMGQVRIAAEQINFSTVQVTESSTALSRGATHSAASLEEISASLAEVASMTNNNAENAKQANTLSNEAKTAAVRGSRLMDEMVDAMSEINRSGEDIARIIKVIDEIAFQTNLLALNAAVEAARAGQHGKGFAVVAEEVRNLAGRSAKAARETAELIENSTAKTRCGTDLSDQTAAALQEIVAGATKVSDLVAEIASSSTEQAEGISQVNRGLGQIDQVTQQNAANAVESERVSQELSVQAAQLQQMISQFRLGGSPLRLVGGTEAALPSADAPALLTG</sequence>
<dbReference type="SMART" id="SM00283">
    <property type="entry name" value="MA"/>
    <property type="match status" value="1"/>
</dbReference>
<dbReference type="SMART" id="SM00304">
    <property type="entry name" value="HAMP"/>
    <property type="match status" value="1"/>
</dbReference>
<dbReference type="GO" id="GO:0004888">
    <property type="term" value="F:transmembrane signaling receptor activity"/>
    <property type="evidence" value="ECO:0007669"/>
    <property type="project" value="TreeGrafter"/>
</dbReference>
<dbReference type="SUPFAM" id="SSF58104">
    <property type="entry name" value="Methyl-accepting chemotaxis protein (MCP) signaling domain"/>
    <property type="match status" value="1"/>
</dbReference>
<dbReference type="InterPro" id="IPR051310">
    <property type="entry name" value="MCP_chemotaxis"/>
</dbReference>
<gene>
    <name evidence="7" type="ORF">A7E78_13065</name>
</gene>
<dbReference type="GO" id="GO:0005886">
    <property type="term" value="C:plasma membrane"/>
    <property type="evidence" value="ECO:0007669"/>
    <property type="project" value="TreeGrafter"/>
</dbReference>
<dbReference type="KEGG" id="pef:A7E78_13065"/>
<feature type="domain" description="Methyl-accepting transducer" evidence="5">
    <location>
        <begin position="461"/>
        <end position="690"/>
    </location>
</feature>
<feature type="transmembrane region" description="Helical" evidence="4">
    <location>
        <begin position="348"/>
        <end position="367"/>
    </location>
</feature>
<keyword evidence="4" id="KW-0812">Transmembrane</keyword>
<comment type="similarity">
    <text evidence="2">Belongs to the methyl-accepting chemotaxis (MCP) protein family.</text>
</comment>
<keyword evidence="1" id="KW-0488">Methylation</keyword>
<evidence type="ECO:0000313" key="7">
    <source>
        <dbReference type="EMBL" id="APG28679.1"/>
    </source>
</evidence>
<feature type="transmembrane region" description="Helical" evidence="4">
    <location>
        <begin position="15"/>
        <end position="35"/>
    </location>
</feature>
<keyword evidence="4" id="KW-1133">Transmembrane helix</keyword>
<keyword evidence="3" id="KW-0807">Transducer</keyword>
<dbReference type="AlphaFoldDB" id="A0A1L3GRX8"/>
<dbReference type="GO" id="GO:0006935">
    <property type="term" value="P:chemotaxis"/>
    <property type="evidence" value="ECO:0007669"/>
    <property type="project" value="TreeGrafter"/>
</dbReference>
<evidence type="ECO:0008006" key="9">
    <source>
        <dbReference type="Google" id="ProtNLM"/>
    </source>
</evidence>
<feature type="domain" description="HAMP" evidence="6">
    <location>
        <begin position="369"/>
        <end position="421"/>
    </location>
</feature>
<dbReference type="RefSeq" id="WP_072284705.1">
    <property type="nucleotide sequence ID" value="NZ_CP015519.1"/>
</dbReference>
<reference evidence="7 8" key="1">
    <citation type="journal article" date="2017" name="Genome Announc.">
        <title>Complete Genome Sequences of Two Acetylene-Fermenting Pelobacter acetylenicus Strains.</title>
        <authorList>
            <person name="Sutton J.M."/>
            <person name="Baesman S.M."/>
            <person name="Fierst J.L."/>
            <person name="Poret-Peterson A.T."/>
            <person name="Oremland R.S."/>
            <person name="Dunlap D.S."/>
            <person name="Akob D.M."/>
        </authorList>
    </citation>
    <scope>NUCLEOTIDE SEQUENCE [LARGE SCALE GENOMIC DNA]</scope>
    <source>
        <strain evidence="7 8">SFB93</strain>
    </source>
</reference>
<dbReference type="Proteomes" id="UP000182517">
    <property type="component" value="Chromosome"/>
</dbReference>
<dbReference type="Pfam" id="PF00015">
    <property type="entry name" value="MCPsignal"/>
    <property type="match status" value="1"/>
</dbReference>
<organism evidence="7 8">
    <name type="scientific">Syntrophotalea acetylenivorans</name>
    <dbReference type="NCBI Taxonomy" id="1842532"/>
    <lineage>
        <taxon>Bacteria</taxon>
        <taxon>Pseudomonadati</taxon>
        <taxon>Thermodesulfobacteriota</taxon>
        <taxon>Desulfuromonadia</taxon>
        <taxon>Desulfuromonadales</taxon>
        <taxon>Syntrophotaleaceae</taxon>
        <taxon>Syntrophotalea</taxon>
    </lineage>
</organism>
<dbReference type="PANTHER" id="PTHR43531">
    <property type="entry name" value="PROTEIN ICFG"/>
    <property type="match status" value="1"/>
</dbReference>
<evidence type="ECO:0000256" key="2">
    <source>
        <dbReference type="ARBA" id="ARBA00029447"/>
    </source>
</evidence>
<protein>
    <recommendedName>
        <fullName evidence="9">Methyl-accepting chemotaxis protein</fullName>
    </recommendedName>
</protein>
<dbReference type="PANTHER" id="PTHR43531:SF14">
    <property type="entry name" value="METHYL-ACCEPTING CHEMOTAXIS PROTEIN I-RELATED"/>
    <property type="match status" value="1"/>
</dbReference>
<evidence type="ECO:0000256" key="1">
    <source>
        <dbReference type="ARBA" id="ARBA00022481"/>
    </source>
</evidence>
<accession>A0A1L3GRX8</accession>
<keyword evidence="8" id="KW-1185">Reference proteome</keyword>
<proteinExistence type="inferred from homology"/>
<dbReference type="Pfam" id="PF00672">
    <property type="entry name" value="HAMP"/>
    <property type="match status" value="1"/>
</dbReference>
<dbReference type="EMBL" id="CP015519">
    <property type="protein sequence ID" value="APG28679.1"/>
    <property type="molecule type" value="Genomic_DNA"/>
</dbReference>
<name>A0A1L3GRX8_9BACT</name>
<dbReference type="PROSITE" id="PS50885">
    <property type="entry name" value="HAMP"/>
    <property type="match status" value="1"/>
</dbReference>
<evidence type="ECO:0000256" key="3">
    <source>
        <dbReference type="PROSITE-ProRule" id="PRU00284"/>
    </source>
</evidence>
<dbReference type="GO" id="GO:0007165">
    <property type="term" value="P:signal transduction"/>
    <property type="evidence" value="ECO:0007669"/>
    <property type="project" value="UniProtKB-KW"/>
</dbReference>
<dbReference type="STRING" id="1842532.A7E78_13065"/>
<evidence type="ECO:0000259" key="6">
    <source>
        <dbReference type="PROSITE" id="PS50885"/>
    </source>
</evidence>
<dbReference type="PROSITE" id="PS50111">
    <property type="entry name" value="CHEMOTAXIS_TRANSDUC_2"/>
    <property type="match status" value="1"/>
</dbReference>
<dbReference type="CDD" id="cd06225">
    <property type="entry name" value="HAMP"/>
    <property type="match status" value="1"/>
</dbReference>
<keyword evidence="4" id="KW-0472">Membrane</keyword>
<evidence type="ECO:0000259" key="5">
    <source>
        <dbReference type="PROSITE" id="PS50111"/>
    </source>
</evidence>
<dbReference type="InterPro" id="IPR004089">
    <property type="entry name" value="MCPsignal_dom"/>
</dbReference>
<evidence type="ECO:0000313" key="8">
    <source>
        <dbReference type="Proteomes" id="UP000182517"/>
    </source>
</evidence>
<evidence type="ECO:0000256" key="4">
    <source>
        <dbReference type="SAM" id="Phobius"/>
    </source>
</evidence>
<dbReference type="Gene3D" id="6.10.340.10">
    <property type="match status" value="1"/>
</dbReference>
<dbReference type="InterPro" id="IPR003660">
    <property type="entry name" value="HAMP_dom"/>
</dbReference>
<dbReference type="Gene3D" id="1.10.287.950">
    <property type="entry name" value="Methyl-accepting chemotaxis protein"/>
    <property type="match status" value="1"/>
</dbReference>
<dbReference type="CDD" id="cd11386">
    <property type="entry name" value="MCP_signal"/>
    <property type="match status" value="1"/>
</dbReference>